<keyword evidence="2" id="KW-1185">Reference proteome</keyword>
<protein>
    <submittedName>
        <fullName evidence="1">Uncharacterized protein</fullName>
    </submittedName>
</protein>
<proteinExistence type="predicted"/>
<evidence type="ECO:0000313" key="1">
    <source>
        <dbReference type="EMBL" id="PIO38176.1"/>
    </source>
</evidence>
<accession>A0A2G9SDG6</accession>
<dbReference type="EMBL" id="KV923982">
    <property type="protein sequence ID" value="PIO38176.1"/>
    <property type="molecule type" value="Genomic_DNA"/>
</dbReference>
<sequence length="53" mass="6136">MLQHRGARKQQSRLKAQPRNLCQWLRKAMLCNPSDSIDHHVSEKVVSRGNVNI</sequence>
<gene>
    <name evidence="1" type="ORF">AB205_0221500</name>
</gene>
<dbReference type="AlphaFoldDB" id="A0A2G9SDG6"/>
<reference evidence="2" key="1">
    <citation type="journal article" date="2017" name="Nat. Commun.">
        <title>The North American bullfrog draft genome provides insight into hormonal regulation of long noncoding RNA.</title>
        <authorList>
            <person name="Hammond S.A."/>
            <person name="Warren R.L."/>
            <person name="Vandervalk B.P."/>
            <person name="Kucuk E."/>
            <person name="Khan H."/>
            <person name="Gibb E.A."/>
            <person name="Pandoh P."/>
            <person name="Kirk H."/>
            <person name="Zhao Y."/>
            <person name="Jones M."/>
            <person name="Mungall A.J."/>
            <person name="Coope R."/>
            <person name="Pleasance S."/>
            <person name="Moore R.A."/>
            <person name="Holt R.A."/>
            <person name="Round J.M."/>
            <person name="Ohora S."/>
            <person name="Walle B.V."/>
            <person name="Veldhoen N."/>
            <person name="Helbing C.C."/>
            <person name="Birol I."/>
        </authorList>
    </citation>
    <scope>NUCLEOTIDE SEQUENCE [LARGE SCALE GENOMIC DNA]</scope>
</reference>
<name>A0A2G9SDG6_AQUCT</name>
<organism evidence="1 2">
    <name type="scientific">Aquarana catesbeiana</name>
    <name type="common">American bullfrog</name>
    <name type="synonym">Rana catesbeiana</name>
    <dbReference type="NCBI Taxonomy" id="8400"/>
    <lineage>
        <taxon>Eukaryota</taxon>
        <taxon>Metazoa</taxon>
        <taxon>Chordata</taxon>
        <taxon>Craniata</taxon>
        <taxon>Vertebrata</taxon>
        <taxon>Euteleostomi</taxon>
        <taxon>Amphibia</taxon>
        <taxon>Batrachia</taxon>
        <taxon>Anura</taxon>
        <taxon>Neobatrachia</taxon>
        <taxon>Ranoidea</taxon>
        <taxon>Ranidae</taxon>
        <taxon>Aquarana</taxon>
    </lineage>
</organism>
<evidence type="ECO:0000313" key="2">
    <source>
        <dbReference type="Proteomes" id="UP000228934"/>
    </source>
</evidence>
<dbReference type="Proteomes" id="UP000228934">
    <property type="component" value="Unassembled WGS sequence"/>
</dbReference>